<dbReference type="EMBL" id="OBEG01000002">
    <property type="protein sequence ID" value="SNY81484.1"/>
    <property type="molecule type" value="Genomic_DNA"/>
</dbReference>
<dbReference type="AlphaFoldDB" id="A0A285L9E4"/>
<keyword evidence="3" id="KW-1185">Reference proteome</keyword>
<accession>A0A285L9E4</accession>
<organism evidence="2 3">
    <name type="scientific">Nocardia amikacinitolerans</name>
    <dbReference type="NCBI Taxonomy" id="756689"/>
    <lineage>
        <taxon>Bacteria</taxon>
        <taxon>Bacillati</taxon>
        <taxon>Actinomycetota</taxon>
        <taxon>Actinomycetes</taxon>
        <taxon>Mycobacteriales</taxon>
        <taxon>Nocardiaceae</taxon>
        <taxon>Nocardia</taxon>
    </lineage>
</organism>
<dbReference type="PANTHER" id="PTHR12126">
    <property type="entry name" value="NADH-UBIQUINONE OXIDOREDUCTASE 39 KDA SUBUNIT-RELATED"/>
    <property type="match status" value="1"/>
</dbReference>
<dbReference type="InterPro" id="IPR051207">
    <property type="entry name" value="ComplexI_NDUFA9_subunit"/>
</dbReference>
<dbReference type="InterPro" id="IPR036291">
    <property type="entry name" value="NAD(P)-bd_dom_sf"/>
</dbReference>
<dbReference type="STRING" id="1379680.GCA_001612615_06137"/>
<evidence type="ECO:0000313" key="2">
    <source>
        <dbReference type="EMBL" id="SNY81484.1"/>
    </source>
</evidence>
<evidence type="ECO:0000313" key="3">
    <source>
        <dbReference type="Proteomes" id="UP000219565"/>
    </source>
</evidence>
<dbReference type="PANTHER" id="PTHR12126:SF11">
    <property type="entry name" value="NADH DEHYDROGENASE [UBIQUINONE] 1 ALPHA SUBCOMPLEX SUBUNIT 9, MITOCHONDRIAL"/>
    <property type="match status" value="1"/>
</dbReference>
<reference evidence="2 3" key="1">
    <citation type="submission" date="2017-09" db="EMBL/GenBank/DDBJ databases">
        <authorList>
            <person name="Ehlers B."/>
            <person name="Leendertz F.H."/>
        </authorList>
    </citation>
    <scope>NUCLEOTIDE SEQUENCE [LARGE SCALE GENOMIC DNA]</scope>
    <source>
        <strain evidence="2 3">DSM 45537</strain>
    </source>
</reference>
<dbReference type="SUPFAM" id="SSF51735">
    <property type="entry name" value="NAD(P)-binding Rossmann-fold domains"/>
    <property type="match status" value="1"/>
</dbReference>
<feature type="domain" description="NAD(P)-binding" evidence="1">
    <location>
        <begin position="41"/>
        <end position="110"/>
    </location>
</feature>
<dbReference type="OrthoDB" id="9771302at2"/>
<dbReference type="Pfam" id="PF13460">
    <property type="entry name" value="NAD_binding_10"/>
    <property type="match status" value="1"/>
</dbReference>
<sequence>MNASKKIAVAGATGRLGRHVVDVLNEQGHEVVAFSRANGVDIETGAGLAEALAGVDVVIDASSTPSADKDIATEFFTASARNLHEAGSEAGVERLVVVSIIGIDDSVAGYNAAKLVHERELAKGPLPVQVLRAAQFHELVEVMMMWGTQGDVAYLPNMRTQLVAARTVAEKLVELAVNPAPETTDGPFPEIAGPQPETMAGAAALLAARRGDAIRVQEMSDPANPDREQFENGTLLPGSHATLAGPTFAEWIEATYTAAS</sequence>
<dbReference type="InterPro" id="IPR016040">
    <property type="entry name" value="NAD(P)-bd_dom"/>
</dbReference>
<dbReference type="RefSeq" id="WP_097245364.1">
    <property type="nucleotide sequence ID" value="NZ_JAMTCV010000005.1"/>
</dbReference>
<name>A0A285L9E4_9NOCA</name>
<dbReference type="Gene3D" id="3.40.50.720">
    <property type="entry name" value="NAD(P)-binding Rossmann-like Domain"/>
    <property type="match status" value="1"/>
</dbReference>
<gene>
    <name evidence="2" type="ORF">SAMN04244553_3078</name>
</gene>
<protein>
    <submittedName>
        <fullName evidence="2">Uncharacterized conserved protein YbjT, contains NAD(P)-binding and DUF2867 domains</fullName>
    </submittedName>
</protein>
<dbReference type="Proteomes" id="UP000219565">
    <property type="component" value="Unassembled WGS sequence"/>
</dbReference>
<dbReference type="GO" id="GO:0044877">
    <property type="term" value="F:protein-containing complex binding"/>
    <property type="evidence" value="ECO:0007669"/>
    <property type="project" value="TreeGrafter"/>
</dbReference>
<proteinExistence type="predicted"/>
<evidence type="ECO:0000259" key="1">
    <source>
        <dbReference type="Pfam" id="PF13460"/>
    </source>
</evidence>